<evidence type="ECO:0000313" key="5">
    <source>
        <dbReference type="Proteomes" id="UP000053512"/>
    </source>
</evidence>
<organism evidence="4 5">
    <name type="scientific">Kocuria rosea subsp. polaris</name>
    <dbReference type="NCBI Taxonomy" id="136273"/>
    <lineage>
        <taxon>Bacteria</taxon>
        <taxon>Bacillati</taxon>
        <taxon>Actinomycetota</taxon>
        <taxon>Actinomycetes</taxon>
        <taxon>Micrococcales</taxon>
        <taxon>Micrococcaceae</taxon>
        <taxon>Kocuria</taxon>
    </lineage>
</organism>
<proteinExistence type="predicted"/>
<comment type="caution">
    <text evidence="4">The sequence shown here is derived from an EMBL/GenBank/DDBJ whole genome shotgun (WGS) entry which is preliminary data.</text>
</comment>
<dbReference type="Proteomes" id="UP000053512">
    <property type="component" value="Unassembled WGS sequence"/>
</dbReference>
<dbReference type="OrthoDB" id="5187898at2"/>
<name>A0A0W8IPU9_KOCRO</name>
<gene>
    <name evidence="4" type="ORF">AVL61_02585</name>
</gene>
<dbReference type="InterPro" id="IPR028087">
    <property type="entry name" value="Tad_N"/>
</dbReference>
<evidence type="ECO:0000313" key="4">
    <source>
        <dbReference type="EMBL" id="KUG61989.1"/>
    </source>
</evidence>
<protein>
    <recommendedName>
        <fullName evidence="3">Putative Flp pilus-assembly TadG-like N-terminal domain-containing protein</fullName>
    </recommendedName>
</protein>
<feature type="region of interest" description="Disordered" evidence="1">
    <location>
        <begin position="81"/>
        <end position="100"/>
    </location>
</feature>
<sequence>MRGVTHRLRLGEQGGISVIIALSLVVLLGIAALVIDVGALYAERAELQNGSDAAALAIAQDCAVGSCGTPSTTAQSFANSNAKDSAANVDPPTFPTPTSVRVRATTRDSGGAGSLALMFAPLLGINEETVSATSTAAWGSPAGGPAMLPLAFAKCVIDGMLDGGTQVIPTHGSGTHPCSSVSPSGQTLPGGFSWLSTASGTCETEMSIGMDVLSSTGASIPGTCSTTVLKPSLVGQTAILPLYDDKTGTGSGATYHIYGWATFRIDGWRFPGNSVNNTGPGPSCTGSCNGIIGEFISFTTLDDEFTSGGPDLGTSIISLTE</sequence>
<keyword evidence="2" id="KW-1133">Transmembrane helix</keyword>
<dbReference type="Pfam" id="PF13400">
    <property type="entry name" value="Tad"/>
    <property type="match status" value="1"/>
</dbReference>
<reference evidence="5" key="1">
    <citation type="submission" date="2015-12" db="EMBL/GenBank/DDBJ databases">
        <authorList>
            <person name="Nair G.R."/>
            <person name="Kaur G."/>
            <person name="Mayilraj S."/>
        </authorList>
    </citation>
    <scope>NUCLEOTIDE SEQUENCE [LARGE SCALE GENOMIC DNA]</scope>
    <source>
        <strain evidence="5">CD08_4</strain>
    </source>
</reference>
<keyword evidence="2" id="KW-0812">Transmembrane</keyword>
<keyword evidence="2" id="KW-0472">Membrane</keyword>
<dbReference type="EMBL" id="LQBK01000002">
    <property type="protein sequence ID" value="KUG61989.1"/>
    <property type="molecule type" value="Genomic_DNA"/>
</dbReference>
<evidence type="ECO:0000259" key="3">
    <source>
        <dbReference type="Pfam" id="PF13400"/>
    </source>
</evidence>
<accession>A0A0W8IPU9</accession>
<evidence type="ECO:0000256" key="1">
    <source>
        <dbReference type="SAM" id="MobiDB-lite"/>
    </source>
</evidence>
<feature type="transmembrane region" description="Helical" evidence="2">
    <location>
        <begin position="16"/>
        <end position="41"/>
    </location>
</feature>
<dbReference type="AlphaFoldDB" id="A0A0W8IPU9"/>
<feature type="domain" description="Putative Flp pilus-assembly TadG-like N-terminal" evidence="3">
    <location>
        <begin position="14"/>
        <end position="57"/>
    </location>
</feature>
<evidence type="ECO:0000256" key="2">
    <source>
        <dbReference type="SAM" id="Phobius"/>
    </source>
</evidence>